<dbReference type="Proteomes" id="UP000365705">
    <property type="component" value="Unassembled WGS sequence"/>
</dbReference>
<proteinExistence type="predicted"/>
<protein>
    <submittedName>
        <fullName evidence="1">Uncharacterized protein</fullName>
    </submittedName>
</protein>
<dbReference type="EMBL" id="CABFNH010000014">
    <property type="protein sequence ID" value="VTZ90301.1"/>
    <property type="molecule type" value="Genomic_DNA"/>
</dbReference>
<reference evidence="1 2" key="1">
    <citation type="submission" date="2019-06" db="EMBL/GenBank/DDBJ databases">
        <authorList>
            <person name="Rodrigo-Torres L."/>
            <person name="Arahal R. D."/>
            <person name="Lucena T."/>
        </authorList>
    </citation>
    <scope>NUCLEOTIDE SEQUENCE [LARGE SCALE GENOMIC DNA]</scope>
    <source>
        <strain evidence="1 2">INIA P508</strain>
    </source>
</reference>
<name>A0A508YP89_LIMMU</name>
<organism evidence="1 2">
    <name type="scientific">Limosilactobacillus mucosae</name>
    <name type="common">Lactobacillus mucosae</name>
    <dbReference type="NCBI Taxonomy" id="97478"/>
    <lineage>
        <taxon>Bacteria</taxon>
        <taxon>Bacillati</taxon>
        <taxon>Bacillota</taxon>
        <taxon>Bacilli</taxon>
        <taxon>Lactobacillales</taxon>
        <taxon>Lactobacillaceae</taxon>
        <taxon>Limosilactobacillus</taxon>
    </lineage>
</organism>
<gene>
    <name evidence="1" type="ORF">LMUP508_01107</name>
</gene>
<dbReference type="InterPro" id="IPR054052">
    <property type="entry name" value="Y16Q-like"/>
</dbReference>
<accession>A0A508YP89</accession>
<evidence type="ECO:0000313" key="1">
    <source>
        <dbReference type="EMBL" id="VTZ90301.1"/>
    </source>
</evidence>
<dbReference type="AlphaFoldDB" id="A0A508YP89"/>
<dbReference type="RefSeq" id="WP_143113020.1">
    <property type="nucleotide sequence ID" value="NZ_CABFNH010000014.1"/>
</dbReference>
<sequence>MNIVDLENERGELEFRLGNLLVFLNKQKEEQTVSDAQLDLLYRQYMYMREYMNILNHRIKDLDLERGL</sequence>
<dbReference type="Pfam" id="PF21825">
    <property type="entry name" value="crAss001_48"/>
    <property type="match status" value="1"/>
</dbReference>
<evidence type="ECO:0000313" key="2">
    <source>
        <dbReference type="Proteomes" id="UP000365705"/>
    </source>
</evidence>